<proteinExistence type="predicted"/>
<name>A0ABS2M8T7_9ACTN</name>
<reference evidence="2 3" key="1">
    <citation type="submission" date="2021-01" db="EMBL/GenBank/DDBJ databases">
        <title>Sequencing the genomes of 1000 actinobacteria strains.</title>
        <authorList>
            <person name="Klenk H.-P."/>
        </authorList>
    </citation>
    <scope>NUCLEOTIDE SEQUENCE [LARGE SCALE GENOMIC DNA]</scope>
    <source>
        <strain evidence="2 3">DSM 18239</strain>
    </source>
</reference>
<dbReference type="InterPro" id="IPR014914">
    <property type="entry name" value="RES_dom"/>
</dbReference>
<dbReference type="RefSeq" id="WP_193670737.1">
    <property type="nucleotide sequence ID" value="NZ_JACDTV010000017.1"/>
</dbReference>
<sequence length="193" mass="20823">MSVLRAGTRLYRVHDNAFTVAQFNPGVGGPSRFAFFGDPVVPVLYTAMSEEAAVAETLLRDVPATGGVLSHDDYARRVMGRLTVQRDLRLAALHGLGLRRLGVTDTDVVDVHGPGVYAQTVHWARAAHAAGYDGLEWMSSRCNNTQAQVIFGDRAGDALAQDPTYGRVLAAGTDFDWLVDLCAPLRVDVMPPS</sequence>
<feature type="domain" description="RES" evidence="1">
    <location>
        <begin position="23"/>
        <end position="162"/>
    </location>
</feature>
<dbReference type="Pfam" id="PF08808">
    <property type="entry name" value="RES"/>
    <property type="match status" value="1"/>
</dbReference>
<comment type="caution">
    <text evidence="2">The sequence shown here is derived from an EMBL/GenBank/DDBJ whole genome shotgun (WGS) entry which is preliminary data.</text>
</comment>
<evidence type="ECO:0000313" key="2">
    <source>
        <dbReference type="EMBL" id="MBM7507603.1"/>
    </source>
</evidence>
<gene>
    <name evidence="2" type="ORF">JOE61_001417</name>
</gene>
<dbReference type="Proteomes" id="UP000732378">
    <property type="component" value="Unassembled WGS sequence"/>
</dbReference>
<organism evidence="2 3">
    <name type="scientific">Nocardioides salarius</name>
    <dbReference type="NCBI Taxonomy" id="374513"/>
    <lineage>
        <taxon>Bacteria</taxon>
        <taxon>Bacillati</taxon>
        <taxon>Actinomycetota</taxon>
        <taxon>Actinomycetes</taxon>
        <taxon>Propionibacteriales</taxon>
        <taxon>Nocardioidaceae</taxon>
        <taxon>Nocardioides</taxon>
    </lineage>
</organism>
<evidence type="ECO:0000313" key="3">
    <source>
        <dbReference type="Proteomes" id="UP000732378"/>
    </source>
</evidence>
<protein>
    <recommendedName>
        <fullName evidence="1">RES domain-containing protein</fullName>
    </recommendedName>
</protein>
<dbReference type="EMBL" id="JAFBBZ010000001">
    <property type="protein sequence ID" value="MBM7507603.1"/>
    <property type="molecule type" value="Genomic_DNA"/>
</dbReference>
<accession>A0ABS2M8T7</accession>
<dbReference type="SMART" id="SM00953">
    <property type="entry name" value="RES"/>
    <property type="match status" value="1"/>
</dbReference>
<keyword evidence="3" id="KW-1185">Reference proteome</keyword>
<evidence type="ECO:0000259" key="1">
    <source>
        <dbReference type="SMART" id="SM00953"/>
    </source>
</evidence>